<accession>B4D575</accession>
<evidence type="ECO:0000313" key="3">
    <source>
        <dbReference type="EMBL" id="EDY18280.1"/>
    </source>
</evidence>
<keyword evidence="1" id="KW-0732">Signal</keyword>
<dbReference type="Gene3D" id="2.60.40.10">
    <property type="entry name" value="Immunoglobulins"/>
    <property type="match status" value="1"/>
</dbReference>
<dbReference type="GO" id="GO:0016747">
    <property type="term" value="F:acyltransferase activity, transferring groups other than amino-acyl groups"/>
    <property type="evidence" value="ECO:0007669"/>
    <property type="project" value="TreeGrafter"/>
</dbReference>
<dbReference type="Proteomes" id="UP000005824">
    <property type="component" value="Unassembled WGS sequence"/>
</dbReference>
<dbReference type="PANTHER" id="PTHR48098:SF1">
    <property type="entry name" value="DIACYLGLYCEROL ACYLTRANSFERASE_MYCOLYLTRANSFERASE AG85A"/>
    <property type="match status" value="1"/>
</dbReference>
<evidence type="ECO:0000256" key="1">
    <source>
        <dbReference type="SAM" id="SignalP"/>
    </source>
</evidence>
<evidence type="ECO:0000259" key="2">
    <source>
        <dbReference type="Pfam" id="PF02922"/>
    </source>
</evidence>
<protein>
    <submittedName>
        <fullName evidence="3">Putative esterase</fullName>
    </submittedName>
</protein>
<keyword evidence="4" id="KW-1185">Reference proteome</keyword>
<proteinExistence type="predicted"/>
<gene>
    <name evidence="3" type="ORF">CfE428DRAFT_4064</name>
</gene>
<dbReference type="InterPro" id="IPR013783">
    <property type="entry name" value="Ig-like_fold"/>
</dbReference>
<feature type="signal peptide" evidence="1">
    <location>
        <begin position="1"/>
        <end position="26"/>
    </location>
</feature>
<dbReference type="PROSITE" id="PS51257">
    <property type="entry name" value="PROKAR_LIPOPROTEIN"/>
    <property type="match status" value="1"/>
</dbReference>
<dbReference type="InParanoid" id="B4D575"/>
<dbReference type="InterPro" id="IPR000801">
    <property type="entry name" value="Esterase-like"/>
</dbReference>
<name>B4D575_9BACT</name>
<feature type="domain" description="Glycoside hydrolase family 13 N-terminal" evidence="2">
    <location>
        <begin position="38"/>
        <end position="94"/>
    </location>
</feature>
<dbReference type="GO" id="GO:0004553">
    <property type="term" value="F:hydrolase activity, hydrolyzing O-glycosyl compounds"/>
    <property type="evidence" value="ECO:0007669"/>
    <property type="project" value="InterPro"/>
</dbReference>
<dbReference type="Gene3D" id="3.40.50.1820">
    <property type="entry name" value="alpha/beta hydrolase"/>
    <property type="match status" value="1"/>
</dbReference>
<dbReference type="ESTHER" id="9bact-b4d575">
    <property type="family name" value="A85-Feruloyl-Esterase"/>
</dbReference>
<dbReference type="InterPro" id="IPR014756">
    <property type="entry name" value="Ig_E-set"/>
</dbReference>
<evidence type="ECO:0000313" key="4">
    <source>
        <dbReference type="Proteomes" id="UP000005824"/>
    </source>
</evidence>
<dbReference type="AlphaFoldDB" id="B4D575"/>
<dbReference type="InterPro" id="IPR004193">
    <property type="entry name" value="Glyco_hydro_13_N"/>
</dbReference>
<comment type="caution">
    <text evidence="3">The sequence shown here is derived from an EMBL/GenBank/DDBJ whole genome shotgun (WGS) entry which is preliminary data.</text>
</comment>
<dbReference type="SUPFAM" id="SSF81296">
    <property type="entry name" value="E set domains"/>
    <property type="match status" value="1"/>
</dbReference>
<dbReference type="FunCoup" id="B4D575">
    <property type="interactions" value="53"/>
</dbReference>
<dbReference type="eggNOG" id="COG2382">
    <property type="taxonomic scope" value="Bacteria"/>
</dbReference>
<dbReference type="Pfam" id="PF00756">
    <property type="entry name" value="Esterase"/>
    <property type="match status" value="1"/>
</dbReference>
<sequence precursor="true">MKSIPFCVVITTLLACSTFAQQPALARRPERLVSPEVEQGKVVFRLAAPKAQQVNVRINGRKDLIAMQHDDKGVWTATVEGLAPEIYDYQFDIDGFVSLDPANAWVKSGLRPNYSEVEVPAHPAEFWEAIDIPHGNVTIHTFWSKSLEAPRSFRVYTPPGYDQQTSEHFPVLYLLHGSGDADDGWTVVGRANFIADNLLAERKAKPMLIVMPNGTYPREAGHEDDFENELLKEIIPTVEKQYRVAPGAANRALAGLSMGGFQTLNVGVKHMDQFAWLGVFSAGARDSYAQSHGAFLDKANDQLSLFWIGIGEDDFLLKSEKDLETLLNEHHVKFTSHISKGGHTWTNWRHYLHEIMPLLFQPAAK</sequence>
<dbReference type="InterPro" id="IPR050583">
    <property type="entry name" value="Mycobacterial_A85_antigen"/>
</dbReference>
<dbReference type="SUPFAM" id="SSF53474">
    <property type="entry name" value="alpha/beta-Hydrolases"/>
    <property type="match status" value="1"/>
</dbReference>
<reference evidence="3 4" key="1">
    <citation type="journal article" date="2011" name="J. Bacteriol.">
        <title>Genome sequence of Chthoniobacter flavus Ellin428, an aerobic heterotrophic soil bacterium.</title>
        <authorList>
            <person name="Kant R."/>
            <person name="van Passel M.W."/>
            <person name="Palva A."/>
            <person name="Lucas S."/>
            <person name="Lapidus A."/>
            <person name="Glavina Del Rio T."/>
            <person name="Dalin E."/>
            <person name="Tice H."/>
            <person name="Bruce D."/>
            <person name="Goodwin L."/>
            <person name="Pitluck S."/>
            <person name="Larimer F.W."/>
            <person name="Land M.L."/>
            <person name="Hauser L."/>
            <person name="Sangwan P."/>
            <person name="de Vos W.M."/>
            <person name="Janssen P.H."/>
            <person name="Smidt H."/>
        </authorList>
    </citation>
    <scope>NUCLEOTIDE SEQUENCE [LARGE SCALE GENOMIC DNA]</scope>
    <source>
        <strain evidence="3 4">Ellin428</strain>
    </source>
</reference>
<dbReference type="InterPro" id="IPR029058">
    <property type="entry name" value="AB_hydrolase_fold"/>
</dbReference>
<dbReference type="CDD" id="cd11294">
    <property type="entry name" value="E_set_Esterase_like_N"/>
    <property type="match status" value="1"/>
</dbReference>
<dbReference type="GO" id="GO:0005975">
    <property type="term" value="P:carbohydrate metabolic process"/>
    <property type="evidence" value="ECO:0007669"/>
    <property type="project" value="InterPro"/>
</dbReference>
<organism evidence="3 4">
    <name type="scientific">Chthoniobacter flavus Ellin428</name>
    <dbReference type="NCBI Taxonomy" id="497964"/>
    <lineage>
        <taxon>Bacteria</taxon>
        <taxon>Pseudomonadati</taxon>
        <taxon>Verrucomicrobiota</taxon>
        <taxon>Spartobacteria</taxon>
        <taxon>Chthoniobacterales</taxon>
        <taxon>Chthoniobacteraceae</taxon>
        <taxon>Chthoniobacter</taxon>
    </lineage>
</organism>
<dbReference type="RefSeq" id="WP_006981388.1">
    <property type="nucleotide sequence ID" value="NZ_ABVL01000013.1"/>
</dbReference>
<dbReference type="STRING" id="497964.CfE428DRAFT_4064"/>
<dbReference type="PANTHER" id="PTHR48098">
    <property type="entry name" value="ENTEROCHELIN ESTERASE-RELATED"/>
    <property type="match status" value="1"/>
</dbReference>
<dbReference type="EMBL" id="ABVL01000013">
    <property type="protein sequence ID" value="EDY18280.1"/>
    <property type="molecule type" value="Genomic_DNA"/>
</dbReference>
<feature type="chain" id="PRO_5002803174" evidence="1">
    <location>
        <begin position="27"/>
        <end position="365"/>
    </location>
</feature>
<dbReference type="Pfam" id="PF02922">
    <property type="entry name" value="CBM_48"/>
    <property type="match status" value="1"/>
</dbReference>